<keyword evidence="3" id="KW-1003">Cell membrane</keyword>
<organism evidence="9 10">
    <name type="scientific">Motilibacter rhizosphaerae</name>
    <dbReference type="NCBI Taxonomy" id="598652"/>
    <lineage>
        <taxon>Bacteria</taxon>
        <taxon>Bacillati</taxon>
        <taxon>Actinomycetota</taxon>
        <taxon>Actinomycetes</taxon>
        <taxon>Motilibacterales</taxon>
        <taxon>Motilibacteraceae</taxon>
        <taxon>Motilibacter</taxon>
    </lineage>
</organism>
<feature type="transmembrane region" description="Helical" evidence="7">
    <location>
        <begin position="12"/>
        <end position="36"/>
    </location>
</feature>
<evidence type="ECO:0000313" key="10">
    <source>
        <dbReference type="Proteomes" id="UP000293638"/>
    </source>
</evidence>
<comment type="subcellular location">
    <subcellularLocation>
        <location evidence="1">Cell membrane</location>
        <topology evidence="1">Multi-pass membrane protein</topology>
    </subcellularLocation>
</comment>
<evidence type="ECO:0000259" key="8">
    <source>
        <dbReference type="Pfam" id="PF09335"/>
    </source>
</evidence>
<dbReference type="InterPro" id="IPR032816">
    <property type="entry name" value="VTT_dom"/>
</dbReference>
<dbReference type="Proteomes" id="UP000293638">
    <property type="component" value="Unassembled WGS sequence"/>
</dbReference>
<feature type="transmembrane region" description="Helical" evidence="7">
    <location>
        <begin position="140"/>
        <end position="160"/>
    </location>
</feature>
<dbReference type="AlphaFoldDB" id="A0A4Q7NPP8"/>
<keyword evidence="5 7" id="KW-1133">Transmembrane helix</keyword>
<name>A0A4Q7NPP8_9ACTN</name>
<dbReference type="EMBL" id="SGXD01000003">
    <property type="protein sequence ID" value="RZS87261.1"/>
    <property type="molecule type" value="Genomic_DNA"/>
</dbReference>
<evidence type="ECO:0000256" key="2">
    <source>
        <dbReference type="ARBA" id="ARBA00010792"/>
    </source>
</evidence>
<keyword evidence="6 7" id="KW-0472">Membrane</keyword>
<feature type="transmembrane region" description="Helical" evidence="7">
    <location>
        <begin position="172"/>
        <end position="194"/>
    </location>
</feature>
<reference evidence="9 10" key="1">
    <citation type="submission" date="2019-02" db="EMBL/GenBank/DDBJ databases">
        <title>Genomic Encyclopedia of Type Strains, Phase IV (KMG-IV): sequencing the most valuable type-strain genomes for metagenomic binning, comparative biology and taxonomic classification.</title>
        <authorList>
            <person name="Goeker M."/>
        </authorList>
    </citation>
    <scope>NUCLEOTIDE SEQUENCE [LARGE SCALE GENOMIC DNA]</scope>
    <source>
        <strain evidence="9 10">DSM 45622</strain>
    </source>
</reference>
<dbReference type="PANTHER" id="PTHR42709:SF6">
    <property type="entry name" value="UNDECAPRENYL PHOSPHATE TRANSPORTER A"/>
    <property type="match status" value="1"/>
</dbReference>
<dbReference type="InterPro" id="IPR051311">
    <property type="entry name" value="DedA_domain"/>
</dbReference>
<feature type="domain" description="VTT" evidence="8">
    <location>
        <begin position="36"/>
        <end position="160"/>
    </location>
</feature>
<keyword evidence="4 7" id="KW-0812">Transmembrane</keyword>
<protein>
    <submittedName>
        <fullName evidence="9">Membrane protein DedA with SNARE-associated domain</fullName>
    </submittedName>
</protein>
<evidence type="ECO:0000256" key="7">
    <source>
        <dbReference type="SAM" id="Phobius"/>
    </source>
</evidence>
<evidence type="ECO:0000256" key="5">
    <source>
        <dbReference type="ARBA" id="ARBA00022989"/>
    </source>
</evidence>
<comment type="caution">
    <text evidence="9">The sequence shown here is derived from an EMBL/GenBank/DDBJ whole genome shotgun (WGS) entry which is preliminary data.</text>
</comment>
<evidence type="ECO:0000256" key="6">
    <source>
        <dbReference type="ARBA" id="ARBA00023136"/>
    </source>
</evidence>
<dbReference type="OrthoDB" id="9813426at2"/>
<comment type="similarity">
    <text evidence="2">Belongs to the DedA family.</text>
</comment>
<dbReference type="Pfam" id="PF09335">
    <property type="entry name" value="VTT_dom"/>
    <property type="match status" value="1"/>
</dbReference>
<dbReference type="RefSeq" id="WP_130493402.1">
    <property type="nucleotide sequence ID" value="NZ_SGXD01000003.1"/>
</dbReference>
<keyword evidence="10" id="KW-1185">Reference proteome</keyword>
<evidence type="ECO:0000256" key="3">
    <source>
        <dbReference type="ARBA" id="ARBA00022475"/>
    </source>
</evidence>
<evidence type="ECO:0000313" key="9">
    <source>
        <dbReference type="EMBL" id="RZS87261.1"/>
    </source>
</evidence>
<accession>A0A4Q7NPP8</accession>
<evidence type="ECO:0000256" key="4">
    <source>
        <dbReference type="ARBA" id="ARBA00022692"/>
    </source>
</evidence>
<proteinExistence type="inferred from homology"/>
<evidence type="ECO:0000256" key="1">
    <source>
        <dbReference type="ARBA" id="ARBA00004651"/>
    </source>
</evidence>
<sequence length="200" mass="21683">MSGITERLLHVSSVWVYLCVGLVVFAEDAFFVGFVLPGETVAVLGGVAASRSTVSLPLMLAVVIGAAVLGDSVGYEVGRTLGRRLLRWHRLDGRRERIERAQAFLGRRGGLAVLLGRWTAFFRAVMPALAGSSHMPYRTFLAFNAIGGILWGSVVVMLGYLAGDSYSRVEKYLGRGTAVALAVVVVAGLGFWSWRRHRSE</sequence>
<feature type="transmembrane region" description="Helical" evidence="7">
    <location>
        <begin position="56"/>
        <end position="77"/>
    </location>
</feature>
<gene>
    <name evidence="9" type="ORF">EV189_2686</name>
</gene>
<dbReference type="GO" id="GO:0005886">
    <property type="term" value="C:plasma membrane"/>
    <property type="evidence" value="ECO:0007669"/>
    <property type="project" value="UniProtKB-SubCell"/>
</dbReference>
<dbReference type="PANTHER" id="PTHR42709">
    <property type="entry name" value="ALKALINE PHOSPHATASE LIKE PROTEIN"/>
    <property type="match status" value="1"/>
</dbReference>